<dbReference type="SUPFAM" id="SSF51338">
    <property type="entry name" value="Composite domain of metallo-dependent hydrolases"/>
    <property type="match status" value="1"/>
</dbReference>
<evidence type="ECO:0000313" key="3">
    <source>
        <dbReference type="Proteomes" id="UP001058271"/>
    </source>
</evidence>
<dbReference type="Pfam" id="PF01979">
    <property type="entry name" value="Amidohydro_1"/>
    <property type="match status" value="1"/>
</dbReference>
<dbReference type="InterPro" id="IPR032466">
    <property type="entry name" value="Metal_Hydrolase"/>
</dbReference>
<dbReference type="InterPro" id="IPR006680">
    <property type="entry name" value="Amidohydro-rel"/>
</dbReference>
<name>A0ABY5ZE23_9ACTN</name>
<reference evidence="2" key="1">
    <citation type="submission" date="2021-04" db="EMBL/GenBank/DDBJ databases">
        <title>Biosynthetic gene clusters of Dactylosporangioum roseum.</title>
        <authorList>
            <person name="Hartkoorn R.C."/>
            <person name="Beaudoing E."/>
            <person name="Hot D."/>
            <person name="Moureu S."/>
        </authorList>
    </citation>
    <scope>NUCLEOTIDE SEQUENCE</scope>
    <source>
        <strain evidence="2">NRRL B-16295</strain>
    </source>
</reference>
<dbReference type="RefSeq" id="WP_343871034.1">
    <property type="nucleotide sequence ID" value="NZ_BAAABS010000048.1"/>
</dbReference>
<dbReference type="Proteomes" id="UP001058271">
    <property type="component" value="Chromosome"/>
</dbReference>
<evidence type="ECO:0000259" key="1">
    <source>
        <dbReference type="Pfam" id="PF01979"/>
    </source>
</evidence>
<proteinExistence type="predicted"/>
<organism evidence="2 3">
    <name type="scientific">Dactylosporangium roseum</name>
    <dbReference type="NCBI Taxonomy" id="47989"/>
    <lineage>
        <taxon>Bacteria</taxon>
        <taxon>Bacillati</taxon>
        <taxon>Actinomycetota</taxon>
        <taxon>Actinomycetes</taxon>
        <taxon>Micromonosporales</taxon>
        <taxon>Micromonosporaceae</taxon>
        <taxon>Dactylosporangium</taxon>
    </lineage>
</organism>
<dbReference type="InterPro" id="IPR051781">
    <property type="entry name" value="Metallo-dep_Hydrolase"/>
</dbReference>
<protein>
    <submittedName>
        <fullName evidence="2">Amidohydrolase family protein</fullName>
    </submittedName>
</protein>
<keyword evidence="3" id="KW-1185">Reference proteome</keyword>
<sequence>MATVHDKGVEAIRIARAAGVRIASGSDLLGPLARDKALELHLKTQAMTPLEAVVSVTLTNAELLGIADETGTVIDGRYADLLVVDGDALADLRILRDRSRLALIMRQGRVRKAAYKIV</sequence>
<feature type="domain" description="Amidohydrolase-related" evidence="1">
    <location>
        <begin position="6"/>
        <end position="110"/>
    </location>
</feature>
<dbReference type="Gene3D" id="2.30.40.10">
    <property type="entry name" value="Urease, subunit C, domain 1"/>
    <property type="match status" value="1"/>
</dbReference>
<dbReference type="SUPFAM" id="SSF51556">
    <property type="entry name" value="Metallo-dependent hydrolases"/>
    <property type="match status" value="1"/>
</dbReference>
<dbReference type="PANTHER" id="PTHR43135:SF3">
    <property type="entry name" value="ALPHA-D-RIBOSE 1-METHYLPHOSPHONATE 5-TRIPHOSPHATE DIPHOSPHATASE"/>
    <property type="match status" value="1"/>
</dbReference>
<accession>A0ABY5ZE23</accession>
<dbReference type="Gene3D" id="3.20.20.140">
    <property type="entry name" value="Metal-dependent hydrolases"/>
    <property type="match status" value="1"/>
</dbReference>
<gene>
    <name evidence="2" type="ORF">Drose_16575</name>
</gene>
<dbReference type="InterPro" id="IPR011059">
    <property type="entry name" value="Metal-dep_hydrolase_composite"/>
</dbReference>
<dbReference type="EMBL" id="CP073721">
    <property type="protein sequence ID" value="UWZ40405.1"/>
    <property type="molecule type" value="Genomic_DNA"/>
</dbReference>
<evidence type="ECO:0000313" key="2">
    <source>
        <dbReference type="EMBL" id="UWZ40405.1"/>
    </source>
</evidence>
<dbReference type="PANTHER" id="PTHR43135">
    <property type="entry name" value="ALPHA-D-RIBOSE 1-METHYLPHOSPHONATE 5-TRIPHOSPHATE DIPHOSPHATASE"/>
    <property type="match status" value="1"/>
</dbReference>